<organism evidence="6 7">
    <name type="scientific">Flavihumibacter stibioxidans</name>
    <dbReference type="NCBI Taxonomy" id="1834163"/>
    <lineage>
        <taxon>Bacteria</taxon>
        <taxon>Pseudomonadati</taxon>
        <taxon>Bacteroidota</taxon>
        <taxon>Chitinophagia</taxon>
        <taxon>Chitinophagales</taxon>
        <taxon>Chitinophagaceae</taxon>
        <taxon>Flavihumibacter</taxon>
    </lineage>
</organism>
<dbReference type="Proteomes" id="UP000765802">
    <property type="component" value="Unassembled WGS sequence"/>
</dbReference>
<reference evidence="6 7" key="1">
    <citation type="submission" date="2016-07" db="EMBL/GenBank/DDBJ databases">
        <title>Genome analysis of Flavihumibacter stibioxidans YS-17.</title>
        <authorList>
            <person name="Shi K."/>
            <person name="Han Y."/>
            <person name="Wang G."/>
        </authorList>
    </citation>
    <scope>NUCLEOTIDE SEQUENCE [LARGE SCALE GENOMIC DNA]</scope>
    <source>
        <strain evidence="6 7">YS-17</strain>
    </source>
</reference>
<keyword evidence="1" id="KW-0285">Flavoprotein</keyword>
<dbReference type="InterPro" id="IPR036188">
    <property type="entry name" value="FAD/NAD-bd_sf"/>
</dbReference>
<dbReference type="Gene3D" id="3.50.50.60">
    <property type="entry name" value="FAD/NAD(P)-binding domain"/>
    <property type="match status" value="2"/>
</dbReference>
<evidence type="ECO:0000256" key="2">
    <source>
        <dbReference type="ARBA" id="ARBA00022729"/>
    </source>
</evidence>
<dbReference type="PANTHER" id="PTHR46091:SF3">
    <property type="entry name" value="AMINE OXIDASE DOMAIN-CONTAINING PROTEIN"/>
    <property type="match status" value="1"/>
</dbReference>
<sequence>MQTEFDIVIIGSGLGGLVCGAVLGMEGYRVCILEKNRQLGGCLQTFARDKVLFDSGVHYIGGLDKGQNLYQVFKYLGLMDKLNLERMDEAGFDRIAFLEDGKEYAMAQGYDRFIEKLAADFPGEEENIRNYCDKIREICARFPMYHLQSGGGLVEKSAVLDIDTRTYIESITSNPRLQEVLAGNNFLYAGEPYKTPFYVHALVLNSYIESSWKCVDGGSQITKWLAKRIRDNGGVIRNHAEVIRIAEENERISYVELKDGSRVRGKHFISNIHPQQTLAMTETTMLRAAYRNRINRLNNTISSFCVNAVMKPGAFPYYRHNYYIHDTDGVWGAIKCDKGKWPQSCCVFFSASSRSTAHTEALSILAYMPYEEVARWQDTFNTDSEPADRGADYEQFKKEKAEQLIAFVERKFPGLRGQIQSFTCTSPLSYRDYIGTADGSMYGIAKDFRDPMGTYLPSRTRVPNLYLTGQNLLLHGILGVTISALATCTELVDSNTLIEKIRNA</sequence>
<name>A0ABR7MAA7_9BACT</name>
<accession>A0ABR7MAA7</accession>
<dbReference type="Pfam" id="PF13450">
    <property type="entry name" value="NAD_binding_8"/>
    <property type="match status" value="1"/>
</dbReference>
<keyword evidence="3" id="KW-0274">FAD</keyword>
<gene>
    <name evidence="6" type="ORF">BC349_12640</name>
</gene>
<evidence type="ECO:0000256" key="5">
    <source>
        <dbReference type="ARBA" id="ARBA00023027"/>
    </source>
</evidence>
<evidence type="ECO:0000256" key="4">
    <source>
        <dbReference type="ARBA" id="ARBA00022857"/>
    </source>
</evidence>
<keyword evidence="7" id="KW-1185">Reference proteome</keyword>
<keyword evidence="5" id="KW-0520">NAD</keyword>
<evidence type="ECO:0000256" key="3">
    <source>
        <dbReference type="ARBA" id="ARBA00022827"/>
    </source>
</evidence>
<evidence type="ECO:0000313" key="6">
    <source>
        <dbReference type="EMBL" id="MBC6491902.1"/>
    </source>
</evidence>
<evidence type="ECO:0000256" key="1">
    <source>
        <dbReference type="ARBA" id="ARBA00022630"/>
    </source>
</evidence>
<dbReference type="EMBL" id="MBUA01000023">
    <property type="protein sequence ID" value="MBC6491902.1"/>
    <property type="molecule type" value="Genomic_DNA"/>
</dbReference>
<protein>
    <submittedName>
        <fullName evidence="6">All-trans-retinol 13,14-reductase</fullName>
    </submittedName>
</protein>
<dbReference type="SUPFAM" id="SSF51905">
    <property type="entry name" value="FAD/NAD(P)-binding domain"/>
    <property type="match status" value="1"/>
</dbReference>
<dbReference type="PANTHER" id="PTHR46091">
    <property type="entry name" value="BLR7054 PROTEIN"/>
    <property type="match status" value="1"/>
</dbReference>
<keyword evidence="2" id="KW-0732">Signal</keyword>
<dbReference type="InterPro" id="IPR052206">
    <property type="entry name" value="Retinol_saturase"/>
</dbReference>
<keyword evidence="4" id="KW-0521">NADP</keyword>
<proteinExistence type="predicted"/>
<evidence type="ECO:0000313" key="7">
    <source>
        <dbReference type="Proteomes" id="UP000765802"/>
    </source>
</evidence>
<comment type="caution">
    <text evidence="6">The sequence shown here is derived from an EMBL/GenBank/DDBJ whole genome shotgun (WGS) entry which is preliminary data.</text>
</comment>
<dbReference type="RefSeq" id="WP_187257221.1">
    <property type="nucleotide sequence ID" value="NZ_JBHULF010000007.1"/>
</dbReference>